<protein>
    <recommendedName>
        <fullName evidence="4">Major facilitator superfamily (MFS) profile domain-containing protein</fullName>
    </recommendedName>
</protein>
<name>A0A1V3IQ01_9PAST</name>
<keyword evidence="1" id="KW-0472">Membrane</keyword>
<keyword evidence="3" id="KW-1185">Reference proteome</keyword>
<gene>
    <name evidence="2" type="ORF">BKK50_03505</name>
</gene>
<evidence type="ECO:0000313" key="2">
    <source>
        <dbReference type="EMBL" id="OOF43979.1"/>
    </source>
</evidence>
<feature type="transmembrane region" description="Helical" evidence="1">
    <location>
        <begin position="37"/>
        <end position="60"/>
    </location>
</feature>
<comment type="caution">
    <text evidence="2">The sequence shown here is derived from an EMBL/GenBank/DDBJ whole genome shotgun (WGS) entry which is preliminary data.</text>
</comment>
<evidence type="ECO:0000313" key="3">
    <source>
        <dbReference type="Proteomes" id="UP000189433"/>
    </source>
</evidence>
<dbReference type="RefSeq" id="WP_077415394.1">
    <property type="nucleotide sequence ID" value="NZ_MLHI01000038.1"/>
</dbReference>
<proteinExistence type="predicted"/>
<feature type="transmembrane region" description="Helical" evidence="1">
    <location>
        <begin position="7"/>
        <end position="25"/>
    </location>
</feature>
<dbReference type="AlphaFoldDB" id="A0A1V3IQ01"/>
<dbReference type="EMBL" id="MLHJ01000024">
    <property type="protein sequence ID" value="OOF43979.1"/>
    <property type="molecule type" value="Genomic_DNA"/>
</dbReference>
<evidence type="ECO:0000256" key="1">
    <source>
        <dbReference type="SAM" id="Phobius"/>
    </source>
</evidence>
<evidence type="ECO:0008006" key="4">
    <source>
        <dbReference type="Google" id="ProtNLM"/>
    </source>
</evidence>
<keyword evidence="1" id="KW-0812">Transmembrane</keyword>
<organism evidence="2 3">
    <name type="scientific">Rodentibacter rarus</name>
    <dbReference type="NCBI Taxonomy" id="1908260"/>
    <lineage>
        <taxon>Bacteria</taxon>
        <taxon>Pseudomonadati</taxon>
        <taxon>Pseudomonadota</taxon>
        <taxon>Gammaproteobacteria</taxon>
        <taxon>Pasteurellales</taxon>
        <taxon>Pasteurellaceae</taxon>
        <taxon>Rodentibacter</taxon>
    </lineage>
</organism>
<accession>A0A1V3IQ01</accession>
<sequence length="64" mass="6898">MKYSKNYTVLNISGGFLFGFDTAVISGTVESIRRSAFGFGLTSGELGFAVSVLILCETFYSRNG</sequence>
<dbReference type="Proteomes" id="UP000189433">
    <property type="component" value="Unassembled WGS sequence"/>
</dbReference>
<reference evidence="2 3" key="1">
    <citation type="submission" date="2016-10" db="EMBL/GenBank/DDBJ databases">
        <title>Rodentibacter gen. nov. and new species.</title>
        <authorList>
            <person name="Christensen H."/>
        </authorList>
    </citation>
    <scope>NUCLEOTIDE SEQUENCE [LARGE SCALE GENOMIC DNA]</scope>
    <source>
        <strain evidence="2 3">CCUG17206</strain>
    </source>
</reference>
<keyword evidence="1" id="KW-1133">Transmembrane helix</keyword>